<evidence type="ECO:0008006" key="4">
    <source>
        <dbReference type="Google" id="ProtNLM"/>
    </source>
</evidence>
<dbReference type="EMBL" id="JBHSNS010000001">
    <property type="protein sequence ID" value="MFC5728369.1"/>
    <property type="molecule type" value="Genomic_DNA"/>
</dbReference>
<evidence type="ECO:0000313" key="2">
    <source>
        <dbReference type="EMBL" id="MFC5728369.1"/>
    </source>
</evidence>
<evidence type="ECO:0000313" key="3">
    <source>
        <dbReference type="Proteomes" id="UP001596072"/>
    </source>
</evidence>
<dbReference type="Proteomes" id="UP001596072">
    <property type="component" value="Unassembled WGS sequence"/>
</dbReference>
<feature type="transmembrane region" description="Helical" evidence="1">
    <location>
        <begin position="190"/>
        <end position="214"/>
    </location>
</feature>
<feature type="transmembrane region" description="Helical" evidence="1">
    <location>
        <begin position="263"/>
        <end position="289"/>
    </location>
</feature>
<proteinExistence type="predicted"/>
<dbReference type="RefSeq" id="WP_136431299.1">
    <property type="nucleotide sequence ID" value="NZ_JBHSNS010000001.1"/>
</dbReference>
<keyword evidence="1" id="KW-0472">Membrane</keyword>
<feature type="transmembrane region" description="Helical" evidence="1">
    <location>
        <begin position="309"/>
        <end position="326"/>
    </location>
</feature>
<feature type="transmembrane region" description="Helical" evidence="1">
    <location>
        <begin position="156"/>
        <end position="178"/>
    </location>
</feature>
<sequence>MALLALLVNAVRTAAAPLTNSDTYFHLRLGEEFLSGWRPWAPGHPSESSSAHWVPTQWLSEVGLALVERAGGLPALALLYGVLLVVAVLVWYWSARRGADPLAAVLVTALAVVATGPALSLRPQPLSIVLATVTVAWWNRARSTGRVPWGLMALGWVWAMTHGMWVLGVGASVVLCAGAVAEGRLGRRALLVPAGMLAAAAITPAGPRLLLAVVEVNARAEYFGEWGPPRLTEPDGLAALALLAACVLPMLGRRPGATYELAVVLVGMTFIVYSARTVPMAAAVLVPLAAERLQDQIGARSRVGRTERWLLMAGTAAGVICVALLAPARADVAPAAVTAFDERLDALPTGATVLTDSDVGGFLLWARPDLEVPVHGYGDVYTDSELERLDDLFRLAPDWGDQVRKLHPDAALLPEDAPLRAALEERGWTESARAEGRVYLIAPQTWTDRPRATG</sequence>
<reference evidence="3" key="1">
    <citation type="journal article" date="2019" name="Int. J. Syst. Evol. Microbiol.">
        <title>The Global Catalogue of Microorganisms (GCM) 10K type strain sequencing project: providing services to taxonomists for standard genome sequencing and annotation.</title>
        <authorList>
            <consortium name="The Broad Institute Genomics Platform"/>
            <consortium name="The Broad Institute Genome Sequencing Center for Infectious Disease"/>
            <person name="Wu L."/>
            <person name="Ma J."/>
        </authorList>
    </citation>
    <scope>NUCLEOTIDE SEQUENCE [LARGE SCALE GENOMIC DNA]</scope>
    <source>
        <strain evidence="3">YIM 94188</strain>
    </source>
</reference>
<feature type="transmembrane region" description="Helical" evidence="1">
    <location>
        <begin position="102"/>
        <end position="121"/>
    </location>
</feature>
<organism evidence="2 3">
    <name type="scientific">Nocardioides vastitatis</name>
    <dbReference type="NCBI Taxonomy" id="2568655"/>
    <lineage>
        <taxon>Bacteria</taxon>
        <taxon>Bacillati</taxon>
        <taxon>Actinomycetota</taxon>
        <taxon>Actinomycetes</taxon>
        <taxon>Propionibacteriales</taxon>
        <taxon>Nocardioidaceae</taxon>
        <taxon>Nocardioides</taxon>
    </lineage>
</organism>
<comment type="caution">
    <text evidence="2">The sequence shown here is derived from an EMBL/GenBank/DDBJ whole genome shotgun (WGS) entry which is preliminary data.</text>
</comment>
<name>A0ABW0ZBL1_9ACTN</name>
<gene>
    <name evidence="2" type="ORF">ACFPQB_05530</name>
</gene>
<keyword evidence="1" id="KW-1133">Transmembrane helix</keyword>
<keyword evidence="1" id="KW-0812">Transmembrane</keyword>
<keyword evidence="3" id="KW-1185">Reference proteome</keyword>
<protein>
    <recommendedName>
        <fullName evidence="4">Glycosyltransferase RgtA/B/C/D-like domain-containing protein</fullName>
    </recommendedName>
</protein>
<feature type="transmembrane region" description="Helical" evidence="1">
    <location>
        <begin position="73"/>
        <end position="95"/>
    </location>
</feature>
<evidence type="ECO:0000256" key="1">
    <source>
        <dbReference type="SAM" id="Phobius"/>
    </source>
</evidence>
<accession>A0ABW0ZBL1</accession>